<protein>
    <submittedName>
        <fullName evidence="1">Enoyl-CoA hydratase/isomerase family protein</fullName>
    </submittedName>
</protein>
<proteinExistence type="predicted"/>
<name>A0ABY7M353_9CHLR</name>
<evidence type="ECO:0000313" key="1">
    <source>
        <dbReference type="EMBL" id="WBL35063.1"/>
    </source>
</evidence>
<dbReference type="InterPro" id="IPR001753">
    <property type="entry name" value="Enoyl-CoA_hydra/iso"/>
</dbReference>
<evidence type="ECO:0000313" key="2">
    <source>
        <dbReference type="Proteomes" id="UP001212803"/>
    </source>
</evidence>
<dbReference type="EMBL" id="CP115149">
    <property type="protein sequence ID" value="WBL35063.1"/>
    <property type="molecule type" value="Genomic_DNA"/>
</dbReference>
<dbReference type="Pfam" id="PF00378">
    <property type="entry name" value="ECH_1"/>
    <property type="match status" value="1"/>
</dbReference>
<accession>A0ABY7M353</accession>
<organism evidence="1 2">
    <name type="scientific">Tepidiforma flava</name>
    <dbReference type="NCBI Taxonomy" id="3004094"/>
    <lineage>
        <taxon>Bacteria</taxon>
        <taxon>Bacillati</taxon>
        <taxon>Chloroflexota</taxon>
        <taxon>Tepidiformia</taxon>
        <taxon>Tepidiformales</taxon>
        <taxon>Tepidiformaceae</taxon>
        <taxon>Tepidiforma</taxon>
    </lineage>
</organism>
<reference evidence="1 2" key="1">
    <citation type="journal article" date="2023" name="ISME J.">
        <title>Thermophilic Dehalococcoidia with unusual traits shed light on an unexpected past.</title>
        <authorList>
            <person name="Palmer M."/>
            <person name="Covington J.K."/>
            <person name="Zhou E.M."/>
            <person name="Thomas S.C."/>
            <person name="Habib N."/>
            <person name="Seymour C.O."/>
            <person name="Lai D."/>
            <person name="Johnston J."/>
            <person name="Hashimi A."/>
            <person name="Jiao J.Y."/>
            <person name="Muok A.R."/>
            <person name="Liu L."/>
            <person name="Xian W.D."/>
            <person name="Zhi X.Y."/>
            <person name="Li M.M."/>
            <person name="Silva L.P."/>
            <person name="Bowen B.P."/>
            <person name="Louie K."/>
            <person name="Briegel A."/>
            <person name="Pett-Ridge J."/>
            <person name="Weber P.K."/>
            <person name="Tocheva E.I."/>
            <person name="Woyke T."/>
            <person name="Northen T.R."/>
            <person name="Mayali X."/>
            <person name="Li W.J."/>
            <person name="Hedlund B.P."/>
        </authorList>
    </citation>
    <scope>NUCLEOTIDE SEQUENCE [LARGE SCALE GENOMIC DNA]</scope>
    <source>
        <strain evidence="1 2">YIM 72310</strain>
    </source>
</reference>
<dbReference type="InterPro" id="IPR029045">
    <property type="entry name" value="ClpP/crotonase-like_dom_sf"/>
</dbReference>
<dbReference type="Gene3D" id="3.90.226.10">
    <property type="entry name" value="2-enoyl-CoA Hydratase, Chain A, domain 1"/>
    <property type="match status" value="1"/>
</dbReference>
<dbReference type="Proteomes" id="UP001212803">
    <property type="component" value="Chromosome"/>
</dbReference>
<gene>
    <name evidence="1" type="ORF">O0235_09720</name>
</gene>
<keyword evidence="2" id="KW-1185">Reference proteome</keyword>
<sequence>MAEYETLLVERDAELPGLVTVTLHRPEKLNAISGRMHRELQEVCRELADDAEARVVILTGAGRAFSAGADLGGSASDPNRLPLATLQAERSPLRERLRASQGNRTAAALEGLPQVTIGAVNGLAIGGAVVLLACLDLRIAAATAWFSVPEVDLDIPLTWNALPRLMRELGPARTRELVMTCERFTAEQALAWGFVNRVAPEGEALAAARELAGQLLAKDPMALALTKSTCAALAEAMVPAHVTHSDPDYLVLARLLAQERGGRGSTRA</sequence>
<dbReference type="CDD" id="cd06558">
    <property type="entry name" value="crotonase-like"/>
    <property type="match status" value="1"/>
</dbReference>
<dbReference type="RefSeq" id="WP_270055591.1">
    <property type="nucleotide sequence ID" value="NZ_CP115149.1"/>
</dbReference>
<dbReference type="SUPFAM" id="SSF52096">
    <property type="entry name" value="ClpP/crotonase"/>
    <property type="match status" value="1"/>
</dbReference>
<dbReference type="PANTHER" id="PTHR11941">
    <property type="entry name" value="ENOYL-COA HYDRATASE-RELATED"/>
    <property type="match status" value="1"/>
</dbReference>
<dbReference type="PANTHER" id="PTHR11941:SF54">
    <property type="entry name" value="ENOYL-COA HYDRATASE, MITOCHONDRIAL"/>
    <property type="match status" value="1"/>
</dbReference>